<dbReference type="EMBL" id="LDQA01000006">
    <property type="protein sequence ID" value="KTR08098.1"/>
    <property type="molecule type" value="Genomic_DNA"/>
</dbReference>
<name>A0A147DAY2_9HYPH</name>
<dbReference type="Proteomes" id="UP000078272">
    <property type="component" value="Unassembled WGS sequence"/>
</dbReference>
<dbReference type="GO" id="GO:0003677">
    <property type="term" value="F:DNA binding"/>
    <property type="evidence" value="ECO:0007669"/>
    <property type="project" value="InterPro"/>
</dbReference>
<comment type="caution">
    <text evidence="3">The sequence shown here is derived from an EMBL/GenBank/DDBJ whole genome shotgun (WGS) entry which is preliminary data.</text>
</comment>
<evidence type="ECO:0000313" key="3">
    <source>
        <dbReference type="EMBL" id="KTQ98706.1"/>
    </source>
</evidence>
<reference evidence="5 6" key="1">
    <citation type="journal article" date="2016" name="Front. Microbiol.">
        <title>Genomic Resource of Rice Seed Associated Bacteria.</title>
        <authorList>
            <person name="Midha S."/>
            <person name="Bansal K."/>
            <person name="Sharma S."/>
            <person name="Kumar N."/>
            <person name="Patil P.P."/>
            <person name="Chaudhry V."/>
            <person name="Patil P.B."/>
        </authorList>
    </citation>
    <scope>NUCLEOTIDE SEQUENCE [LARGE SCALE GENOMIC DNA]</scope>
    <source>
        <strain evidence="3 5">NS226</strain>
        <strain evidence="4 6">NS365</strain>
    </source>
</reference>
<dbReference type="Gene3D" id="1.10.10.1550">
    <property type="entry name" value="ROS/MUCR transcriptional regulator protein"/>
    <property type="match status" value="1"/>
</dbReference>
<evidence type="ECO:0000313" key="6">
    <source>
        <dbReference type="Proteomes" id="UP000078529"/>
    </source>
</evidence>
<feature type="compositionally biased region" description="Low complexity" evidence="2">
    <location>
        <begin position="138"/>
        <end position="155"/>
    </location>
</feature>
<gene>
    <name evidence="3" type="ORF">NS226_00405</name>
    <name evidence="4" type="ORF">NS365_01690</name>
</gene>
<dbReference type="AlphaFoldDB" id="A0A147DAY2"/>
<dbReference type="RefSeq" id="WP_058598551.1">
    <property type="nucleotide sequence ID" value="NZ_LDPZ01000001.1"/>
</dbReference>
<evidence type="ECO:0000313" key="5">
    <source>
        <dbReference type="Proteomes" id="UP000078272"/>
    </source>
</evidence>
<dbReference type="GO" id="GO:0008270">
    <property type="term" value="F:zinc ion binding"/>
    <property type="evidence" value="ECO:0007669"/>
    <property type="project" value="InterPro"/>
</dbReference>
<evidence type="ECO:0000313" key="4">
    <source>
        <dbReference type="EMBL" id="KTR08098.1"/>
    </source>
</evidence>
<comment type="similarity">
    <text evidence="1">Belongs to the ros/MucR family.</text>
</comment>
<proteinExistence type="inferred from homology"/>
<feature type="region of interest" description="Disordered" evidence="2">
    <location>
        <begin position="138"/>
        <end position="174"/>
    </location>
</feature>
<dbReference type="PATRIC" id="fig|401562.3.peg.93"/>
<dbReference type="InterPro" id="IPR008807">
    <property type="entry name" value="ROS_MUCR"/>
</dbReference>
<sequence>MEDHSDQVSSRRYLAAQIVKAYVSNNHVPRDDLPSLIAIVFDALQFDTPTEAQQVEAQPLVPAVPVKKSITPDYIVCLEDGKQFKSLKRHLMTHYNLTPEAYRQKWNLPADYPMVAANYAAKRSELAKSIGLGRKIAAPEAEMPEPEASVPESAADNAGKRRGPRKKATADTEA</sequence>
<protein>
    <submittedName>
        <fullName evidence="3">MucR family transcriptional regulator</fullName>
    </submittedName>
</protein>
<dbReference type="GO" id="GO:0006355">
    <property type="term" value="P:regulation of DNA-templated transcription"/>
    <property type="evidence" value="ECO:0007669"/>
    <property type="project" value="InterPro"/>
</dbReference>
<organism evidence="3 5">
    <name type="scientific">Aureimonas ureilytica</name>
    <dbReference type="NCBI Taxonomy" id="401562"/>
    <lineage>
        <taxon>Bacteria</taxon>
        <taxon>Pseudomonadati</taxon>
        <taxon>Pseudomonadota</taxon>
        <taxon>Alphaproteobacteria</taxon>
        <taxon>Hyphomicrobiales</taxon>
        <taxon>Aurantimonadaceae</taxon>
        <taxon>Aureimonas</taxon>
    </lineage>
</organism>
<keyword evidence="6" id="KW-1185">Reference proteome</keyword>
<dbReference type="Proteomes" id="UP000078529">
    <property type="component" value="Unassembled WGS sequence"/>
</dbReference>
<evidence type="ECO:0000256" key="2">
    <source>
        <dbReference type="SAM" id="MobiDB-lite"/>
    </source>
</evidence>
<dbReference type="STRING" id="401562.NS365_01690"/>
<evidence type="ECO:0000256" key="1">
    <source>
        <dbReference type="ARBA" id="ARBA00007031"/>
    </source>
</evidence>
<dbReference type="EMBL" id="LDPZ01000001">
    <property type="protein sequence ID" value="KTQ98706.1"/>
    <property type="molecule type" value="Genomic_DNA"/>
</dbReference>
<dbReference type="InterPro" id="IPR041920">
    <property type="entry name" value="ROS/MUCR_sf"/>
</dbReference>
<dbReference type="eggNOG" id="COG4957">
    <property type="taxonomic scope" value="Bacteria"/>
</dbReference>
<dbReference type="Pfam" id="PF05443">
    <property type="entry name" value="ROS_MUCR"/>
    <property type="match status" value="1"/>
</dbReference>
<accession>A0A147DAY2</accession>